<dbReference type="NCBIfam" id="TIGR00547">
    <property type="entry name" value="lolA"/>
    <property type="match status" value="1"/>
</dbReference>
<dbReference type="InterPro" id="IPR018323">
    <property type="entry name" value="OM_lipoprot_carrier_LolA_Pbac"/>
</dbReference>
<keyword evidence="8 10" id="KW-0653">Protein transport</keyword>
<dbReference type="PANTHER" id="PTHR35869">
    <property type="entry name" value="OUTER-MEMBRANE LIPOPROTEIN CARRIER PROTEIN"/>
    <property type="match status" value="1"/>
</dbReference>
<organism evidence="11 12">
    <name type="scientific">Alkalilimnicola ehrlichii</name>
    <dbReference type="NCBI Taxonomy" id="351052"/>
    <lineage>
        <taxon>Bacteria</taxon>
        <taxon>Pseudomonadati</taxon>
        <taxon>Pseudomonadota</taxon>
        <taxon>Gammaproteobacteria</taxon>
        <taxon>Chromatiales</taxon>
        <taxon>Ectothiorhodospiraceae</taxon>
        <taxon>Alkalilimnicola</taxon>
    </lineage>
</organism>
<keyword evidence="12" id="KW-1185">Reference proteome</keyword>
<reference evidence="12" key="1">
    <citation type="submission" date="2017-05" db="EMBL/GenBank/DDBJ databases">
        <authorList>
            <person name="Sharma S."/>
            <person name="Sidhu C."/>
            <person name="Pinnaka A.K."/>
        </authorList>
    </citation>
    <scope>NUCLEOTIDE SEQUENCE [LARGE SCALE GENOMIC DNA]</scope>
    <source>
        <strain evidence="12">AK93</strain>
    </source>
</reference>
<keyword evidence="9 10" id="KW-0143">Chaperone</keyword>
<evidence type="ECO:0000256" key="1">
    <source>
        <dbReference type="ARBA" id="ARBA00004418"/>
    </source>
</evidence>
<dbReference type="AlphaFoldDB" id="A0A3E0X2F5"/>
<dbReference type="GO" id="GO:0042953">
    <property type="term" value="P:lipoprotein transport"/>
    <property type="evidence" value="ECO:0007669"/>
    <property type="project" value="InterPro"/>
</dbReference>
<dbReference type="GO" id="GO:0030288">
    <property type="term" value="C:outer membrane-bounded periplasmic space"/>
    <property type="evidence" value="ECO:0007669"/>
    <property type="project" value="TreeGrafter"/>
</dbReference>
<evidence type="ECO:0000256" key="4">
    <source>
        <dbReference type="ARBA" id="ARBA00014035"/>
    </source>
</evidence>
<keyword evidence="6" id="KW-0732">Signal</keyword>
<evidence type="ECO:0000256" key="9">
    <source>
        <dbReference type="ARBA" id="ARBA00023186"/>
    </source>
</evidence>
<dbReference type="GO" id="GO:0044874">
    <property type="term" value="P:lipoprotein localization to outer membrane"/>
    <property type="evidence" value="ECO:0007669"/>
    <property type="project" value="UniProtKB-UniRule"/>
</dbReference>
<gene>
    <name evidence="10" type="primary">lolA</name>
    <name evidence="11" type="ORF">CAL65_04255</name>
</gene>
<dbReference type="CDD" id="cd16325">
    <property type="entry name" value="LolA"/>
    <property type="match status" value="1"/>
</dbReference>
<comment type="caution">
    <text evidence="11">The sequence shown here is derived from an EMBL/GenBank/DDBJ whole genome shotgun (WGS) entry which is preliminary data.</text>
</comment>
<name>A0A3E0X2F5_9GAMM</name>
<protein>
    <recommendedName>
        <fullName evidence="4 10">Outer-membrane lipoprotein carrier protein</fullName>
    </recommendedName>
</protein>
<comment type="function">
    <text evidence="10">Participates in the translocation of lipoproteins from the inner membrane to the outer membrane. Only forms a complex with a lipoprotein if the residue after the N-terminal Cys is not an aspartate (The Asp acts as a targeting signal to indicate that the lipoprotein should stay in the inner membrane).</text>
</comment>
<keyword evidence="7 10" id="KW-0574">Periplasm</keyword>
<dbReference type="SUPFAM" id="SSF89392">
    <property type="entry name" value="Prokaryotic lipoproteins and lipoprotein localization factors"/>
    <property type="match status" value="1"/>
</dbReference>
<dbReference type="OrthoDB" id="9787361at2"/>
<evidence type="ECO:0000313" key="11">
    <source>
        <dbReference type="EMBL" id="RFA38563.1"/>
    </source>
</evidence>
<proteinExistence type="inferred from homology"/>
<comment type="subunit">
    <text evidence="3 10">Monomer.</text>
</comment>
<evidence type="ECO:0000256" key="3">
    <source>
        <dbReference type="ARBA" id="ARBA00011245"/>
    </source>
</evidence>
<keyword evidence="5 10" id="KW-0813">Transport</keyword>
<evidence type="ECO:0000313" key="12">
    <source>
        <dbReference type="Proteomes" id="UP000256763"/>
    </source>
</evidence>
<dbReference type="InterPro" id="IPR004564">
    <property type="entry name" value="OM_lipoprot_carrier_LolA-like"/>
</dbReference>
<dbReference type="Proteomes" id="UP000256763">
    <property type="component" value="Unassembled WGS sequence"/>
</dbReference>
<comment type="similarity">
    <text evidence="2 10">Belongs to the LolA family.</text>
</comment>
<evidence type="ECO:0000256" key="6">
    <source>
        <dbReference type="ARBA" id="ARBA00022729"/>
    </source>
</evidence>
<dbReference type="Gene3D" id="2.50.20.10">
    <property type="entry name" value="Lipoprotein localisation LolA/LolB/LppX"/>
    <property type="match status" value="1"/>
</dbReference>
<dbReference type="HAMAP" id="MF_00240">
    <property type="entry name" value="LolA"/>
    <property type="match status" value="1"/>
</dbReference>
<comment type="subcellular location">
    <subcellularLocation>
        <location evidence="1 10">Periplasm</location>
    </subcellularLocation>
</comment>
<sequence length="205" mass="23213">MVFLVCIWLSAANAEQSGLEALQQYYESVETLRGEFVQATFDEDGRLLEQTSGELVLQRPNRFRWSYDEPFEQEIVADGRRLWVYDIDLEQVTVRPLDEVLGYGPALLLSGDFEGLESAFQIEEEGGGWLSLVPKESDWEFQSIRMQVLDGVPRIIEVDTGLGQVTRLELDELELNPRVPAGRFRFDPPEGVDIVAPDGMDLSGR</sequence>
<accession>A0A3E0X2F5</accession>
<evidence type="ECO:0000256" key="2">
    <source>
        <dbReference type="ARBA" id="ARBA00007615"/>
    </source>
</evidence>
<dbReference type="PANTHER" id="PTHR35869:SF1">
    <property type="entry name" value="OUTER-MEMBRANE LIPOPROTEIN CARRIER PROTEIN"/>
    <property type="match status" value="1"/>
</dbReference>
<keyword evidence="11" id="KW-0449">Lipoprotein</keyword>
<dbReference type="InterPro" id="IPR029046">
    <property type="entry name" value="LolA/LolB/LppX"/>
</dbReference>
<evidence type="ECO:0000256" key="10">
    <source>
        <dbReference type="HAMAP-Rule" id="MF_00240"/>
    </source>
</evidence>
<dbReference type="EMBL" id="NFZW01000003">
    <property type="protein sequence ID" value="RFA38563.1"/>
    <property type="molecule type" value="Genomic_DNA"/>
</dbReference>
<dbReference type="RefSeq" id="WP_116302591.1">
    <property type="nucleotide sequence ID" value="NZ_NFZV01000012.1"/>
</dbReference>
<evidence type="ECO:0000256" key="5">
    <source>
        <dbReference type="ARBA" id="ARBA00022448"/>
    </source>
</evidence>
<dbReference type="Pfam" id="PF03548">
    <property type="entry name" value="LolA"/>
    <property type="match status" value="1"/>
</dbReference>
<evidence type="ECO:0000256" key="7">
    <source>
        <dbReference type="ARBA" id="ARBA00022764"/>
    </source>
</evidence>
<evidence type="ECO:0000256" key="8">
    <source>
        <dbReference type="ARBA" id="ARBA00022927"/>
    </source>
</evidence>